<comment type="caution">
    <text evidence="4">The sequence shown here is derived from an EMBL/GenBank/DDBJ whole genome shotgun (WGS) entry which is preliminary data.</text>
</comment>
<evidence type="ECO:0000313" key="4">
    <source>
        <dbReference type="EMBL" id="MFD2236130.1"/>
    </source>
</evidence>
<evidence type="ECO:0000259" key="3">
    <source>
        <dbReference type="Pfam" id="PF07486"/>
    </source>
</evidence>
<gene>
    <name evidence="4" type="ORF">ACFSKQ_01470</name>
</gene>
<dbReference type="InterPro" id="IPR042047">
    <property type="entry name" value="SleB_dom1"/>
</dbReference>
<sequence>MNARLLLPLLALGVLVSGCATAPVKRMGEIECMARAMYFESNRSSEEGMIAVGTVVMNRVNSSEFPDTVCAVVGQKNQFAPGVLTREMGAGRELATRTAQKVLRGARHSQVGRRSMFFHTAGHSFPYSNMHYVAIAGGNAFYEKRRDASVTQEEVRRRQAGRSAGQAAAAPTPVRASPPGPAAGAALAPMSIEDVIRASR</sequence>
<dbReference type="Pfam" id="PF07486">
    <property type="entry name" value="Hydrolase_2"/>
    <property type="match status" value="1"/>
</dbReference>
<dbReference type="Gene3D" id="1.10.10.2520">
    <property type="entry name" value="Cell wall hydrolase SleB, domain 1"/>
    <property type="match status" value="1"/>
</dbReference>
<dbReference type="RefSeq" id="WP_245195468.1">
    <property type="nucleotide sequence ID" value="NZ_CP072611.1"/>
</dbReference>
<keyword evidence="2" id="KW-0732">Signal</keyword>
<dbReference type="Proteomes" id="UP001597371">
    <property type="component" value="Unassembled WGS sequence"/>
</dbReference>
<evidence type="ECO:0000256" key="1">
    <source>
        <dbReference type="SAM" id="MobiDB-lite"/>
    </source>
</evidence>
<reference evidence="5" key="1">
    <citation type="journal article" date="2019" name="Int. J. Syst. Evol. Microbiol.">
        <title>The Global Catalogue of Microorganisms (GCM) 10K type strain sequencing project: providing services to taxonomists for standard genome sequencing and annotation.</title>
        <authorList>
            <consortium name="The Broad Institute Genomics Platform"/>
            <consortium name="The Broad Institute Genome Sequencing Center for Infectious Disease"/>
            <person name="Wu L."/>
            <person name="Ma J."/>
        </authorList>
    </citation>
    <scope>NUCLEOTIDE SEQUENCE [LARGE SCALE GENOMIC DNA]</scope>
    <source>
        <strain evidence="5">ZS-35-S2</strain>
    </source>
</reference>
<dbReference type="GO" id="GO:0016787">
    <property type="term" value="F:hydrolase activity"/>
    <property type="evidence" value="ECO:0007669"/>
    <property type="project" value="UniProtKB-KW"/>
</dbReference>
<feature type="region of interest" description="Disordered" evidence="1">
    <location>
        <begin position="151"/>
        <end position="187"/>
    </location>
</feature>
<accession>A0ABW5CG23</accession>
<feature type="signal peptide" evidence="2">
    <location>
        <begin position="1"/>
        <end position="22"/>
    </location>
</feature>
<dbReference type="PROSITE" id="PS51257">
    <property type="entry name" value="PROKAR_LIPOPROTEIN"/>
    <property type="match status" value="1"/>
</dbReference>
<dbReference type="InterPro" id="IPR011105">
    <property type="entry name" value="Cell_wall_hydrolase_SleB"/>
</dbReference>
<feature type="chain" id="PRO_5045536978" evidence="2">
    <location>
        <begin position="23"/>
        <end position="200"/>
    </location>
</feature>
<proteinExistence type="predicted"/>
<feature type="compositionally biased region" description="Low complexity" evidence="1">
    <location>
        <begin position="161"/>
        <end position="175"/>
    </location>
</feature>
<protein>
    <submittedName>
        <fullName evidence="4">Cell wall hydrolase</fullName>
    </submittedName>
</protein>
<dbReference type="EMBL" id="JBHUIJ010000002">
    <property type="protein sequence ID" value="MFD2236130.1"/>
    <property type="molecule type" value="Genomic_DNA"/>
</dbReference>
<keyword evidence="4" id="KW-0378">Hydrolase</keyword>
<evidence type="ECO:0000256" key="2">
    <source>
        <dbReference type="SAM" id="SignalP"/>
    </source>
</evidence>
<evidence type="ECO:0000313" key="5">
    <source>
        <dbReference type="Proteomes" id="UP001597371"/>
    </source>
</evidence>
<organism evidence="4 5">
    <name type="scientific">Aureimonas populi</name>
    <dbReference type="NCBI Taxonomy" id="1701758"/>
    <lineage>
        <taxon>Bacteria</taxon>
        <taxon>Pseudomonadati</taxon>
        <taxon>Pseudomonadota</taxon>
        <taxon>Alphaproteobacteria</taxon>
        <taxon>Hyphomicrobiales</taxon>
        <taxon>Aurantimonadaceae</taxon>
        <taxon>Aureimonas</taxon>
    </lineage>
</organism>
<name>A0ABW5CG23_9HYPH</name>
<keyword evidence="5" id="KW-1185">Reference proteome</keyword>
<feature type="domain" description="Cell wall hydrolase SleB" evidence="3">
    <location>
        <begin position="45"/>
        <end position="142"/>
    </location>
</feature>